<dbReference type="InParanoid" id="I2H059"/>
<feature type="domain" description="C2H2-type" evidence="5">
    <location>
        <begin position="76"/>
        <end position="98"/>
    </location>
</feature>
<dbReference type="SUPFAM" id="SSF57667">
    <property type="entry name" value="beta-beta-alpha zinc fingers"/>
    <property type="match status" value="1"/>
</dbReference>
<dbReference type="GO" id="GO:0008270">
    <property type="term" value="F:zinc ion binding"/>
    <property type="evidence" value="ECO:0007669"/>
    <property type="project" value="UniProtKB-KW"/>
</dbReference>
<sequence>MSNFGRRTWNRDEYLIVTDQNSQHHQNLNDSDLLNLKKNNTNYDNLLKNTLLGLNKKILTENVTSSKRGKQFGFHCELCNLTFKDNLQFIDHLNHKTHAIVFENLFDEPLVLDKRDNDDVPLQEIKDQWISLMDQFVNSNLDKSLIKKKRSKKIRKISTVEEPKSEVESMMGFSSFGSTKK</sequence>
<keyword evidence="1" id="KW-0479">Metal-binding</keyword>
<dbReference type="PANTHER" id="PTHR45986">
    <property type="entry name" value="ZINC FINGER MATRIN-TYPE PROTEIN 2"/>
    <property type="match status" value="1"/>
</dbReference>
<evidence type="ECO:0000313" key="6">
    <source>
        <dbReference type="EMBL" id="CCH59761.1"/>
    </source>
</evidence>
<dbReference type="GO" id="GO:0005681">
    <property type="term" value="C:spliceosomal complex"/>
    <property type="evidence" value="ECO:0007669"/>
    <property type="project" value="InterPro"/>
</dbReference>
<dbReference type="GO" id="GO:0000398">
    <property type="term" value="P:mRNA splicing, via spliceosome"/>
    <property type="evidence" value="ECO:0007669"/>
    <property type="project" value="EnsemblFungi"/>
</dbReference>
<keyword evidence="2" id="KW-0863">Zinc-finger</keyword>
<keyword evidence="4" id="KW-0539">Nucleus</keyword>
<dbReference type="InterPro" id="IPR040107">
    <property type="entry name" value="Snu23"/>
</dbReference>
<keyword evidence="7" id="KW-1185">Reference proteome</keyword>
<dbReference type="EMBL" id="HE806317">
    <property type="protein sequence ID" value="CCH59761.1"/>
    <property type="molecule type" value="Genomic_DNA"/>
</dbReference>
<proteinExistence type="predicted"/>
<dbReference type="InterPro" id="IPR013087">
    <property type="entry name" value="Znf_C2H2_type"/>
</dbReference>
<dbReference type="STRING" id="1071380.I2H059"/>
<dbReference type="PANTHER" id="PTHR45986:SF1">
    <property type="entry name" value="ZINC FINGER MATRIN-TYPE PROTEIN 2"/>
    <property type="match status" value="1"/>
</dbReference>
<protein>
    <recommendedName>
        <fullName evidence="5">C2H2-type domain-containing protein</fullName>
    </recommendedName>
</protein>
<organism evidence="6 7">
    <name type="scientific">Henningerozyma blattae (strain ATCC 34711 / CBS 6284 / DSM 70876 / NBRC 10599 / NRRL Y-10934 / UCD 77-7)</name>
    <name type="common">Yeast</name>
    <name type="synonym">Tetrapisispora blattae</name>
    <dbReference type="NCBI Taxonomy" id="1071380"/>
    <lineage>
        <taxon>Eukaryota</taxon>
        <taxon>Fungi</taxon>
        <taxon>Dikarya</taxon>
        <taxon>Ascomycota</taxon>
        <taxon>Saccharomycotina</taxon>
        <taxon>Saccharomycetes</taxon>
        <taxon>Saccharomycetales</taxon>
        <taxon>Saccharomycetaceae</taxon>
        <taxon>Henningerozyma</taxon>
    </lineage>
</organism>
<dbReference type="Proteomes" id="UP000002866">
    <property type="component" value="Chromosome 2"/>
</dbReference>
<name>I2H059_HENB6</name>
<dbReference type="GeneID" id="14494513"/>
<reference evidence="6 7" key="1">
    <citation type="journal article" date="2011" name="Proc. Natl. Acad. Sci. U.S.A.">
        <title>Evolutionary erosion of yeast sex chromosomes by mating-type switching accidents.</title>
        <authorList>
            <person name="Gordon J.L."/>
            <person name="Armisen D."/>
            <person name="Proux-Wera E."/>
            <person name="Oheigeartaigh S.S."/>
            <person name="Byrne K.P."/>
            <person name="Wolfe K.H."/>
        </authorList>
    </citation>
    <scope>NUCLEOTIDE SEQUENCE [LARGE SCALE GENOMIC DNA]</scope>
    <source>
        <strain evidence="7">ATCC 34711 / CBS 6284 / DSM 70876 / NBRC 10599 / NRRL Y-10934 / UCD 77-7</strain>
    </source>
</reference>
<dbReference type="HOGENOM" id="CLU_067237_2_1_1"/>
<gene>
    <name evidence="6" type="primary">TBLA0B09440</name>
    <name evidence="6" type="ORF">TBLA_0B09440</name>
</gene>
<dbReference type="Pfam" id="PF12874">
    <property type="entry name" value="zf-met"/>
    <property type="match status" value="1"/>
</dbReference>
<dbReference type="RefSeq" id="XP_004179280.1">
    <property type="nucleotide sequence ID" value="XM_004179232.1"/>
</dbReference>
<accession>I2H059</accession>
<evidence type="ECO:0000256" key="4">
    <source>
        <dbReference type="ARBA" id="ARBA00023242"/>
    </source>
</evidence>
<keyword evidence="3" id="KW-0862">Zinc</keyword>
<evidence type="ECO:0000313" key="7">
    <source>
        <dbReference type="Proteomes" id="UP000002866"/>
    </source>
</evidence>
<dbReference type="eggNOG" id="KOG4727">
    <property type="taxonomic scope" value="Eukaryota"/>
</dbReference>
<dbReference type="GO" id="GO:0046540">
    <property type="term" value="C:U4/U6 x U5 tri-snRNP complex"/>
    <property type="evidence" value="ECO:0007669"/>
    <property type="project" value="EnsemblFungi"/>
</dbReference>
<dbReference type="Gene3D" id="3.30.160.60">
    <property type="entry name" value="Classic Zinc Finger"/>
    <property type="match status" value="1"/>
</dbReference>
<dbReference type="FunCoup" id="I2H059">
    <property type="interactions" value="411"/>
</dbReference>
<dbReference type="InterPro" id="IPR036236">
    <property type="entry name" value="Znf_C2H2_sf"/>
</dbReference>
<evidence type="ECO:0000256" key="1">
    <source>
        <dbReference type="ARBA" id="ARBA00022723"/>
    </source>
</evidence>
<dbReference type="OrthoDB" id="30343at2759"/>
<evidence type="ECO:0000259" key="5">
    <source>
        <dbReference type="PROSITE" id="PS00028"/>
    </source>
</evidence>
<dbReference type="PROSITE" id="PS00028">
    <property type="entry name" value="ZINC_FINGER_C2H2_1"/>
    <property type="match status" value="1"/>
</dbReference>
<dbReference type="KEGG" id="tbl:TBLA_0B09440"/>
<dbReference type="OMA" id="HKIHQIK"/>
<dbReference type="AlphaFoldDB" id="I2H059"/>
<evidence type="ECO:0000256" key="2">
    <source>
        <dbReference type="ARBA" id="ARBA00022771"/>
    </source>
</evidence>
<evidence type="ECO:0000256" key="3">
    <source>
        <dbReference type="ARBA" id="ARBA00022833"/>
    </source>
</evidence>